<dbReference type="EMBL" id="CHKL01000150">
    <property type="protein sequence ID" value="COW15294.1"/>
    <property type="molecule type" value="Genomic_DNA"/>
</dbReference>
<dbReference type="EMBL" id="CGCX01001646">
    <property type="protein sequence ID" value="CFR98915.1"/>
    <property type="molecule type" value="Genomic_DNA"/>
</dbReference>
<dbReference type="AlphaFoldDB" id="A0A0T9AXX6"/>
<protein>
    <submittedName>
        <fullName evidence="6">Uncharacterized protein</fullName>
    </submittedName>
</protein>
<evidence type="ECO:0000313" key="9">
    <source>
        <dbReference type="Proteomes" id="UP000046947"/>
    </source>
</evidence>
<dbReference type="EMBL" id="CSAE01000691">
    <property type="protein sequence ID" value="COW77455.1"/>
    <property type="molecule type" value="Genomic_DNA"/>
</dbReference>
<name>A0A0T9AXX6_MYCTX</name>
<evidence type="ECO:0000313" key="11">
    <source>
        <dbReference type="Proteomes" id="UP000049023"/>
    </source>
</evidence>
<evidence type="ECO:0000313" key="2">
    <source>
        <dbReference type="EMBL" id="CFE47440.1"/>
    </source>
</evidence>
<reference evidence="7 8" key="1">
    <citation type="submission" date="2015-03" db="EMBL/GenBank/DDBJ databases">
        <authorList>
            <consortium name="Pathogen Informatics"/>
        </authorList>
    </citation>
    <scope>NUCLEOTIDE SEQUENCE [LARGE SCALE GENOMIC DNA]</scope>
    <source>
        <strain evidence="4 11">Bir 187</strain>
        <strain evidence="3 8">C09601061</strain>
        <strain evidence="2 9">H09601792</strain>
        <strain evidence="7">K00500041</strain>
        <strain evidence="5 10">P00601463</strain>
    </source>
</reference>
<dbReference type="Proteomes" id="UP000046947">
    <property type="component" value="Unassembled WGS sequence"/>
</dbReference>
<evidence type="ECO:0000313" key="8">
    <source>
        <dbReference type="Proteomes" id="UP000046680"/>
    </source>
</evidence>
<sequence length="114" mass="11964">MPPTLTAKLRWRYSSVTDAPPISSMIAAVWKIVSMPSTAAAQTSASVMSPCSTSSCGCAGNSDGARSKERTQCPRSSKVVTRLAPTKPAPPVTRTRPSSVVSDASPMRRSITLP</sequence>
<dbReference type="EMBL" id="CFOH01000076">
    <property type="protein sequence ID" value="CFE47440.1"/>
    <property type="molecule type" value="Genomic_DNA"/>
</dbReference>
<dbReference type="Proteomes" id="UP000046680">
    <property type="component" value="Unassembled WGS sequence"/>
</dbReference>
<dbReference type="Proteomes" id="UP000049023">
    <property type="component" value="Unassembled WGS sequence"/>
</dbReference>
<evidence type="ECO:0000313" key="10">
    <source>
        <dbReference type="Proteomes" id="UP000048600"/>
    </source>
</evidence>
<dbReference type="EMBL" id="CNFU01001144">
    <property type="protein sequence ID" value="CKT08728.1"/>
    <property type="molecule type" value="Genomic_DNA"/>
</dbReference>
<evidence type="ECO:0000313" key="3">
    <source>
        <dbReference type="EMBL" id="CFR98915.1"/>
    </source>
</evidence>
<accession>A0A0T9AXX6</accession>
<gene>
    <name evidence="3" type="ORF">ERS007657_03422</name>
    <name evidence="2" type="ORF">ERS007688_00744</name>
    <name evidence="6" type="ORF">ERS007703_04203</name>
    <name evidence="5" type="ORF">ERS007741_01649</name>
    <name evidence="4" type="ORF">ERS027661_03916</name>
</gene>
<evidence type="ECO:0000256" key="1">
    <source>
        <dbReference type="SAM" id="MobiDB-lite"/>
    </source>
</evidence>
<feature type="region of interest" description="Disordered" evidence="1">
    <location>
        <begin position="49"/>
        <end position="114"/>
    </location>
</feature>
<organism evidence="6 7">
    <name type="scientific">Mycobacterium tuberculosis</name>
    <dbReference type="NCBI Taxonomy" id="1773"/>
    <lineage>
        <taxon>Bacteria</taxon>
        <taxon>Bacillati</taxon>
        <taxon>Actinomycetota</taxon>
        <taxon>Actinomycetes</taxon>
        <taxon>Mycobacteriales</taxon>
        <taxon>Mycobacteriaceae</taxon>
        <taxon>Mycobacterium</taxon>
        <taxon>Mycobacterium tuberculosis complex</taxon>
    </lineage>
</organism>
<reference evidence="6" key="2">
    <citation type="submission" date="2015-03" db="EMBL/GenBank/DDBJ databases">
        <authorList>
            <person name="Murphy D."/>
        </authorList>
    </citation>
    <scope>NUCLEOTIDE SEQUENCE [LARGE SCALE GENOMIC DNA]</scope>
    <source>
        <strain evidence="6">K00500041</strain>
    </source>
</reference>
<evidence type="ECO:0000313" key="7">
    <source>
        <dbReference type="Proteomes" id="UP000038802"/>
    </source>
</evidence>
<evidence type="ECO:0000313" key="5">
    <source>
        <dbReference type="EMBL" id="COW15294.1"/>
    </source>
</evidence>
<evidence type="ECO:0000313" key="4">
    <source>
        <dbReference type="EMBL" id="CKT08728.1"/>
    </source>
</evidence>
<proteinExistence type="predicted"/>
<dbReference type="Proteomes" id="UP000048600">
    <property type="component" value="Unassembled WGS sequence"/>
</dbReference>
<evidence type="ECO:0000313" key="6">
    <source>
        <dbReference type="EMBL" id="COW77455.1"/>
    </source>
</evidence>
<dbReference type="Proteomes" id="UP000038802">
    <property type="component" value="Unassembled WGS sequence"/>
</dbReference>